<gene>
    <name evidence="1" type="ORF">MMOR_45720</name>
</gene>
<dbReference type="Proteomes" id="UP000466681">
    <property type="component" value="Chromosome"/>
</dbReference>
<keyword evidence="2" id="KW-1185">Reference proteome</keyword>
<evidence type="ECO:0000313" key="1">
    <source>
        <dbReference type="EMBL" id="BBX03636.1"/>
    </source>
</evidence>
<name>A0AAD1HG51_9MYCO</name>
<dbReference type="KEGG" id="mmor:MMOR_45720"/>
<dbReference type="AlphaFoldDB" id="A0AAD1HG51"/>
<dbReference type="EMBL" id="AP022560">
    <property type="protein sequence ID" value="BBX03636.1"/>
    <property type="molecule type" value="Genomic_DNA"/>
</dbReference>
<protein>
    <submittedName>
        <fullName evidence="1">Uncharacterized protein</fullName>
    </submittedName>
</protein>
<organism evidence="1 2">
    <name type="scientific">Mycolicibacterium moriokaense</name>
    <dbReference type="NCBI Taxonomy" id="39691"/>
    <lineage>
        <taxon>Bacteria</taxon>
        <taxon>Bacillati</taxon>
        <taxon>Actinomycetota</taxon>
        <taxon>Actinomycetes</taxon>
        <taxon>Mycobacteriales</taxon>
        <taxon>Mycobacteriaceae</taxon>
        <taxon>Mycolicibacterium</taxon>
    </lineage>
</organism>
<sequence>MPVDQVGNQLRARVLHFAADAGKFVDDMRIEGKAAHSDSWFEWRMAYRPGPPGLRYGSACGTGDTISRSPR</sequence>
<reference evidence="1 2" key="1">
    <citation type="journal article" date="2019" name="Emerg. Microbes Infect.">
        <title>Comprehensive subspecies identification of 175 nontuberculous mycobacteria species based on 7547 genomic profiles.</title>
        <authorList>
            <person name="Matsumoto Y."/>
            <person name="Kinjo T."/>
            <person name="Motooka D."/>
            <person name="Nabeya D."/>
            <person name="Jung N."/>
            <person name="Uechi K."/>
            <person name="Horii T."/>
            <person name="Iida T."/>
            <person name="Fujita J."/>
            <person name="Nakamura S."/>
        </authorList>
    </citation>
    <scope>NUCLEOTIDE SEQUENCE [LARGE SCALE GENOMIC DNA]</scope>
    <source>
        <strain evidence="1 2">JCM 6375</strain>
    </source>
</reference>
<accession>A0AAD1HG51</accession>
<evidence type="ECO:0000313" key="2">
    <source>
        <dbReference type="Proteomes" id="UP000466681"/>
    </source>
</evidence>
<proteinExistence type="predicted"/>